<dbReference type="InterPro" id="IPR008942">
    <property type="entry name" value="ENTH_VHS"/>
</dbReference>
<dbReference type="EMBL" id="CVQH01012314">
    <property type="protein sequence ID" value="CRK21181.1"/>
    <property type="molecule type" value="Genomic_DNA"/>
</dbReference>
<protein>
    <recommendedName>
        <fullName evidence="3">VHS domain-containing protein</fullName>
    </recommendedName>
</protein>
<evidence type="ECO:0008006" key="3">
    <source>
        <dbReference type="Google" id="ProtNLM"/>
    </source>
</evidence>
<dbReference type="AlphaFoldDB" id="A0A0G4LGM3"/>
<feature type="non-terminal residue" evidence="1">
    <location>
        <position position="1"/>
    </location>
</feature>
<dbReference type="STRING" id="100787.A0A0G4LGM3"/>
<dbReference type="Proteomes" id="UP000044602">
    <property type="component" value="Unassembled WGS sequence"/>
</dbReference>
<reference evidence="1 2" key="1">
    <citation type="submission" date="2015-05" db="EMBL/GenBank/DDBJ databases">
        <authorList>
            <person name="Wang D.B."/>
            <person name="Wang M."/>
        </authorList>
    </citation>
    <scope>NUCLEOTIDE SEQUENCE [LARGE SCALE GENOMIC DNA]</scope>
    <source>
        <strain evidence="1">VL1</strain>
    </source>
</reference>
<keyword evidence="2" id="KW-1185">Reference proteome</keyword>
<organism evidence="1 2">
    <name type="scientific">Verticillium longisporum</name>
    <name type="common">Verticillium dahliae var. longisporum</name>
    <dbReference type="NCBI Taxonomy" id="100787"/>
    <lineage>
        <taxon>Eukaryota</taxon>
        <taxon>Fungi</taxon>
        <taxon>Dikarya</taxon>
        <taxon>Ascomycota</taxon>
        <taxon>Pezizomycotina</taxon>
        <taxon>Sordariomycetes</taxon>
        <taxon>Hypocreomycetidae</taxon>
        <taxon>Glomerellales</taxon>
        <taxon>Plectosphaerellaceae</taxon>
        <taxon>Verticillium</taxon>
    </lineage>
</organism>
<evidence type="ECO:0000313" key="2">
    <source>
        <dbReference type="Proteomes" id="UP000044602"/>
    </source>
</evidence>
<feature type="non-terminal residue" evidence="1">
    <location>
        <position position="96"/>
    </location>
</feature>
<proteinExistence type="predicted"/>
<gene>
    <name evidence="1" type="ORF">BN1708_017849</name>
</gene>
<name>A0A0G4LGM3_VERLO</name>
<accession>A0A0G4LGM3</accession>
<sequence>EVLFLPPIVDAAESSPTAATQCARYIRKYLTDKYSPKASWQYNAVMLIRILADNPGRSFTRNFDFKFCNVVKDVLRNGRDPSVRQILMETLDDFEQ</sequence>
<evidence type="ECO:0000313" key="1">
    <source>
        <dbReference type="EMBL" id="CRK21181.1"/>
    </source>
</evidence>
<dbReference type="SUPFAM" id="SSF48464">
    <property type="entry name" value="ENTH/VHS domain"/>
    <property type="match status" value="1"/>
</dbReference>
<dbReference type="Gene3D" id="1.25.40.90">
    <property type="match status" value="1"/>
</dbReference>